<dbReference type="PANTHER" id="PTHR46704:SF9">
    <property type="entry name" value="BHLH DOMAIN-CONTAINING PROTEIN"/>
    <property type="match status" value="1"/>
</dbReference>
<sequence length="1654" mass="184885">MSVGAKSYRNSSKNRCFAHCSSVSEDLKPFTTTRWNTFVSSVNIWKDLVGYQADIARAFLREVGPDALVDTAVGLPVPESGGYHPTCYRYFTDSSKQERGKLNKDKQKTDAASCQTLELEPSTSSAGGQAPGPSSASAIRRLRSNSSVAGASKQPSVSAHILPKICIICRQNKTHKDSEGKKKKEPLMLCQQPDGGKVATAAKDKKDDHILLQIQDRDCVAIEVRYHRSCFRSYTVYQSRKSVEPIKEQKYGKAFLTFCSYVVDKKIIQEKQIYRMTALRRLFVKAVKDVESKDASNYKTYSLKQRLKRKYPQLCFLQPKKRYASEMVYVETLSTEDLVPGAVGSEGEETDTTTDTDALSDTDTDITDVDESIEPPTKRQKGGNGRRSKPPMASLRDRYASALDLKDDVMQTRTSLPWPPTSSDLTLDSARTIVSTKLYNFLAWVVGASEDPEEEEKVKIGAAEDRRILTICQDIIYMATKGRKMMPKHTSLSMAMRHLSGSSQLIGLLNGFGYCVSHTNVLEHDTALGLQEIEKGSSKLPSSLEKSSYTTLVWDNNDFGERTLSGKGTTHNTNGIAVQHAHLAAVIPQALPAQSMKKTRQRSLPAPATILVRFTGQRKSSPEAFDDSVALEMSQYDDVLHSNKEKDAAFYVAKSSQERLLPSWTGFNQLLSSNIPPKATIAYLPVIDASPTDFNTVHTVLHRSLEIADQLALPAIVIVVDQAIYCKAQTIRWQEPTFLKKIVIRLGAFHTTMTALACIGKRFQEAGLQDILIEAGVVATGSVTGVMNGHNYNRSIRCHKLMAEALHRLRWQSFMGSLEEERQHQYREVVASLQGSFPSEFTNQVQGELYQAMVKEYKDFIEEGKKDATFTFWSSYLDLVGNILLFIRATREGDWQLHLASVRALLPWMFAYDRTNYARYLPVYWIEMSQLPTTHPYIYNELMKGHFGVQRQDSHGFAQVACDMTIEQTVNRDTKTSGGVKGFSNNQGATNRWVRGHHERALITRQCEVMAGKGEKSSKRVDLTKSRMTRDQQDVANIMSTINSMTNPFVVDRETDADDLVHLSSGIVASVSVCSDLLKAGEKGDKAFINFAKTRLQGDTDLNKTITKMKLKTFADSDKAKVNIKGREVVLKSARELLARLIIIGRVRKVDQRKMLSYSLSTYPPAICKEDGCLVKNNKAALLHQLENLPESSPTVDRLLESVWIVDGMALLQGLIPSRMPATMGQLAKKILKDVVYLARNSSSDQVHFVTDTYPPVSIKGAERKRRAASGSQRIKITNQDQPVPKQWKKFLANGFNKQHFAKFLYESWSACGEDEFKGVDVYLAHSEECHKLSCRSGTTVSEAIPELYTTQEEADTRMMLHAKYISNMGRKDIIIKSPDTDVFVIGIGIAAQLEGSKLYFHTGKQDKERTINLNAIQCHLGDQVSDAIVGLHPFTGCDSVSALYGRGKTKPFTLMSQTTKFIKAFQELGKAFTLTDDLVSTLEEFVCKLYGMKEISKVNEARYAFFSMATRQEDIMPPNKDALMKHIQRANYQTAIWRRCLESQPDVPSPVGRGWQSVDGGLRIDWMDMQPAQQSILELTSCKCKKSKCKVTGVDAQCCAPLGLPCTELCECKNCDNMAVPGEEPIIGEEEEAEADEGDNCDDEENFEEEELF</sequence>
<dbReference type="PANTHER" id="PTHR46704">
    <property type="entry name" value="CXC DOMAIN-CONTAINING PROTEIN-RELATED"/>
    <property type="match status" value="1"/>
</dbReference>
<evidence type="ECO:0000313" key="2">
    <source>
        <dbReference type="EnsemblMetazoa" id="XP_030849676"/>
    </source>
</evidence>
<name>A0A7M7PDV9_STRPU</name>
<dbReference type="GeneID" id="100891119"/>
<reference evidence="2" key="2">
    <citation type="submission" date="2021-01" db="UniProtKB">
        <authorList>
            <consortium name="EnsemblMetazoa"/>
        </authorList>
    </citation>
    <scope>IDENTIFICATION</scope>
</reference>
<proteinExistence type="predicted"/>
<dbReference type="OrthoDB" id="8060926at2759"/>
<dbReference type="OMA" id="LATHEGC"/>
<organism evidence="2 3">
    <name type="scientific">Strongylocentrotus purpuratus</name>
    <name type="common">Purple sea urchin</name>
    <dbReference type="NCBI Taxonomy" id="7668"/>
    <lineage>
        <taxon>Eukaryota</taxon>
        <taxon>Metazoa</taxon>
        <taxon>Echinodermata</taxon>
        <taxon>Eleutherozoa</taxon>
        <taxon>Echinozoa</taxon>
        <taxon>Echinoidea</taxon>
        <taxon>Euechinoidea</taxon>
        <taxon>Echinacea</taxon>
        <taxon>Camarodonta</taxon>
        <taxon>Echinidea</taxon>
        <taxon>Strongylocentrotidae</taxon>
        <taxon>Strongylocentrotus</taxon>
    </lineage>
</organism>
<feature type="compositionally biased region" description="Basic and acidic residues" evidence="1">
    <location>
        <begin position="98"/>
        <end position="109"/>
    </location>
</feature>
<dbReference type="KEGG" id="spu:100891119"/>
<feature type="region of interest" description="Disordered" evidence="1">
    <location>
        <begin position="98"/>
        <end position="137"/>
    </location>
</feature>
<dbReference type="Proteomes" id="UP000007110">
    <property type="component" value="Unassembled WGS sequence"/>
</dbReference>
<dbReference type="RefSeq" id="XP_030849676.1">
    <property type="nucleotide sequence ID" value="XM_030993816.1"/>
</dbReference>
<evidence type="ECO:0000313" key="3">
    <source>
        <dbReference type="Proteomes" id="UP000007110"/>
    </source>
</evidence>
<reference evidence="3" key="1">
    <citation type="submission" date="2015-02" db="EMBL/GenBank/DDBJ databases">
        <title>Genome sequencing for Strongylocentrotus purpuratus.</title>
        <authorList>
            <person name="Murali S."/>
            <person name="Liu Y."/>
            <person name="Vee V."/>
            <person name="English A."/>
            <person name="Wang M."/>
            <person name="Skinner E."/>
            <person name="Han Y."/>
            <person name="Muzny D.M."/>
            <person name="Worley K.C."/>
            <person name="Gibbs R.A."/>
        </authorList>
    </citation>
    <scope>NUCLEOTIDE SEQUENCE</scope>
</reference>
<feature type="region of interest" description="Disordered" evidence="1">
    <location>
        <begin position="1624"/>
        <end position="1654"/>
    </location>
</feature>
<feature type="compositionally biased region" description="Acidic residues" evidence="1">
    <location>
        <begin position="346"/>
        <end position="373"/>
    </location>
</feature>
<evidence type="ECO:0008006" key="4">
    <source>
        <dbReference type="Google" id="ProtNLM"/>
    </source>
</evidence>
<feature type="region of interest" description="Disordered" evidence="1">
    <location>
        <begin position="339"/>
        <end position="394"/>
    </location>
</feature>
<dbReference type="EnsemblMetazoa" id="XM_030993816">
    <property type="protein sequence ID" value="XP_030849676"/>
    <property type="gene ID" value="LOC100891119"/>
</dbReference>
<accession>A0A7M7PDV9</accession>
<dbReference type="InParanoid" id="A0A7M7PDV9"/>
<feature type="compositionally biased region" description="Basic residues" evidence="1">
    <location>
        <begin position="378"/>
        <end position="389"/>
    </location>
</feature>
<feature type="compositionally biased region" description="Acidic residues" evidence="1">
    <location>
        <begin position="1627"/>
        <end position="1654"/>
    </location>
</feature>
<protein>
    <recommendedName>
        <fullName evidence="4">Tesmin/TSO1-like CXC domain-containing protein</fullName>
    </recommendedName>
</protein>
<feature type="compositionally biased region" description="Low complexity" evidence="1">
    <location>
        <begin position="121"/>
        <end position="137"/>
    </location>
</feature>
<evidence type="ECO:0000256" key="1">
    <source>
        <dbReference type="SAM" id="MobiDB-lite"/>
    </source>
</evidence>
<keyword evidence="3" id="KW-1185">Reference proteome</keyword>